<dbReference type="Proteomes" id="UP000078340">
    <property type="component" value="Unassembled WGS sequence"/>
</dbReference>
<evidence type="ECO:0000313" key="6">
    <source>
        <dbReference type="Proteomes" id="UP000078340"/>
    </source>
</evidence>
<keyword evidence="2" id="KW-0521">NADP</keyword>
<dbReference type="Pfam" id="PF00106">
    <property type="entry name" value="adh_short"/>
    <property type="match status" value="1"/>
</dbReference>
<accession>A0A179GE56</accession>
<dbReference type="Gene3D" id="3.40.50.720">
    <property type="entry name" value="NAD(P)-binding Rossmann-like Domain"/>
    <property type="match status" value="1"/>
</dbReference>
<protein>
    <submittedName>
        <fullName evidence="5">Short-chain dehydrogenase</fullName>
    </submittedName>
</protein>
<dbReference type="GO" id="GO:0016616">
    <property type="term" value="F:oxidoreductase activity, acting on the CH-OH group of donors, NAD or NADP as acceptor"/>
    <property type="evidence" value="ECO:0007669"/>
    <property type="project" value="TreeGrafter"/>
</dbReference>
<gene>
    <name evidence="5" type="ORF">VFPFJ_10729</name>
</gene>
<dbReference type="PANTHER" id="PTHR24322:SF736">
    <property type="entry name" value="RETINOL DEHYDROGENASE 10"/>
    <property type="match status" value="1"/>
</dbReference>
<dbReference type="InterPro" id="IPR020904">
    <property type="entry name" value="Sc_DH/Rdtase_CS"/>
</dbReference>
<name>A0A179GE56_PURLI</name>
<dbReference type="KEGG" id="plj:28892846"/>
<proteinExistence type="inferred from homology"/>
<dbReference type="GeneID" id="28892846"/>
<keyword evidence="3" id="KW-0560">Oxidoreductase</keyword>
<dbReference type="AlphaFoldDB" id="A0A179GE56"/>
<sequence length="366" mass="40308">MPIPREGFVVDYVARLLRSSLLHPHLILPTVVLTSWAKLELSPIPVPRLPVLAWLIYTLAAVTLLLSATEYLNDGTANNWTPSANIDWNDEIIVVTGGSSGIGASLVLRLHAERPQSTIIVVDYTPPTWTLPSGARIHFYQCDLSDASLIKGLCQRIRANVGNPTILVNNAGICRGSTVADGSYSDVTLTINTNLVAPFLLCKEFLPEMIRRDHGHIVNIASMSALLPPGKIADYAATKAGLIALHEALQLELRHDHPAPRVRLSLAILSFIKTPLFKGETRQLHFLFPLMDVETVSEAIASALYSGRGRTIYLPGIMRYVAILRGGPQWMWYRIRDKTKDLGVDFKGRQKVDPNSGKLVAAMVDR</sequence>
<evidence type="ECO:0000256" key="3">
    <source>
        <dbReference type="ARBA" id="ARBA00023002"/>
    </source>
</evidence>
<dbReference type="EMBL" id="LSBI01000016">
    <property type="protein sequence ID" value="OAQ75740.1"/>
    <property type="molecule type" value="Genomic_DNA"/>
</dbReference>
<dbReference type="PROSITE" id="PS00061">
    <property type="entry name" value="ADH_SHORT"/>
    <property type="match status" value="1"/>
</dbReference>
<evidence type="ECO:0000256" key="2">
    <source>
        <dbReference type="ARBA" id="ARBA00022857"/>
    </source>
</evidence>
<dbReference type="PANTHER" id="PTHR24322">
    <property type="entry name" value="PKSB"/>
    <property type="match status" value="1"/>
</dbReference>
<evidence type="ECO:0000256" key="4">
    <source>
        <dbReference type="RuleBase" id="RU000363"/>
    </source>
</evidence>
<reference evidence="5 6" key="1">
    <citation type="submission" date="2016-02" db="EMBL/GenBank/DDBJ databases">
        <title>Biosynthesis of antibiotic leucinostatins and their inhibition on Phytophthora in bio-control Purpureocillium lilacinum.</title>
        <authorList>
            <person name="Wang G."/>
            <person name="Liu Z."/>
            <person name="Lin R."/>
            <person name="Li E."/>
            <person name="Mao Z."/>
            <person name="Ling J."/>
            <person name="Yin W."/>
            <person name="Xie B."/>
        </authorList>
    </citation>
    <scope>NUCLEOTIDE SEQUENCE [LARGE SCALE GENOMIC DNA]</scope>
    <source>
        <strain evidence="5">PLFJ-1</strain>
    </source>
</reference>
<dbReference type="InterPro" id="IPR036291">
    <property type="entry name" value="NAD(P)-bd_dom_sf"/>
</dbReference>
<comment type="similarity">
    <text evidence="1 4">Belongs to the short-chain dehydrogenases/reductases (SDR) family.</text>
</comment>
<organism evidence="5 6">
    <name type="scientific">Purpureocillium lilacinum</name>
    <name type="common">Paecilomyces lilacinus</name>
    <dbReference type="NCBI Taxonomy" id="33203"/>
    <lineage>
        <taxon>Eukaryota</taxon>
        <taxon>Fungi</taxon>
        <taxon>Dikarya</taxon>
        <taxon>Ascomycota</taxon>
        <taxon>Pezizomycotina</taxon>
        <taxon>Sordariomycetes</taxon>
        <taxon>Hypocreomycetidae</taxon>
        <taxon>Hypocreales</taxon>
        <taxon>Ophiocordycipitaceae</taxon>
        <taxon>Purpureocillium</taxon>
    </lineage>
</organism>
<dbReference type="PRINTS" id="PR00080">
    <property type="entry name" value="SDRFAMILY"/>
</dbReference>
<evidence type="ECO:0000256" key="1">
    <source>
        <dbReference type="ARBA" id="ARBA00006484"/>
    </source>
</evidence>
<comment type="caution">
    <text evidence="5">The sequence shown here is derived from an EMBL/GenBank/DDBJ whole genome shotgun (WGS) entry which is preliminary data.</text>
</comment>
<dbReference type="OMA" id="KWSANNW"/>
<dbReference type="PRINTS" id="PR00081">
    <property type="entry name" value="GDHRDH"/>
</dbReference>
<evidence type="ECO:0000313" key="5">
    <source>
        <dbReference type="EMBL" id="OAQ75740.1"/>
    </source>
</evidence>
<dbReference type="InterPro" id="IPR002347">
    <property type="entry name" value="SDR_fam"/>
</dbReference>
<dbReference type="SUPFAM" id="SSF51735">
    <property type="entry name" value="NAD(P)-binding Rossmann-fold domains"/>
    <property type="match status" value="1"/>
</dbReference>